<dbReference type="InterPro" id="IPR029442">
    <property type="entry name" value="GyrI-like"/>
</dbReference>
<evidence type="ECO:0000313" key="3">
    <source>
        <dbReference type="EMBL" id="KGO93040.1"/>
    </source>
</evidence>
<protein>
    <recommendedName>
        <fullName evidence="2">GyrI-like small molecule binding domain-containing protein</fullName>
    </recommendedName>
</protein>
<name>A0A0A2MXU3_9FLAO</name>
<keyword evidence="4" id="KW-1185">Reference proteome</keyword>
<evidence type="ECO:0000313" key="4">
    <source>
        <dbReference type="Proteomes" id="UP000030111"/>
    </source>
</evidence>
<dbReference type="SUPFAM" id="SSF55136">
    <property type="entry name" value="Probable bacterial effector-binding domain"/>
    <property type="match status" value="1"/>
</dbReference>
<sequence>MKIVKYIFLLLVLASIAITVFIATQEGKYNIKEEKVINVPKSVLYNYINDYRNWENLGMLTNADTTAQYTYSENTVGKNATMAWVKNATNGNIQTINAVANDSISQKVVIDNLASQISWRFKDTLNSTKIAVNVQGHLTFTEKAYALINGNTNNKLKNTLASGLENLNTFLVKELKVYNVKVGGIVSKKGAFYLGQTTTSSMADVNKKAGPAFERLLAFARENKITVTGSPFIIYKSIDKVAKQATYAFSIPIQDEIFTAAGSEYEGGKLLAFNALKTTLKGDYSHLPKAWSAAEKYMAENALQENSTGVYIEVYAKNIEQSRKPSTWVTDVYTPIGAPQIIPEALEVQNPYIKPRASGQAGYLPSAAKPRPVGTTTTSTTKPASTGLSKPVTTPATGKPAATTTGTKPATTTKPVTPKPATGTGGTTTRPATTKPVSKPVSKPAAKPATPAPTNIETLDLNN</sequence>
<dbReference type="EMBL" id="JRLY01000007">
    <property type="protein sequence ID" value="KGO93040.1"/>
    <property type="molecule type" value="Genomic_DNA"/>
</dbReference>
<evidence type="ECO:0000259" key="2">
    <source>
        <dbReference type="Pfam" id="PF06445"/>
    </source>
</evidence>
<dbReference type="Pfam" id="PF06445">
    <property type="entry name" value="GyrI-like"/>
    <property type="match status" value="1"/>
</dbReference>
<gene>
    <name evidence="3" type="ORF">Q766_10515</name>
</gene>
<dbReference type="STRING" id="1121898.GCA_000422725_02589"/>
<dbReference type="RefSeq" id="WP_026992932.1">
    <property type="nucleotide sequence ID" value="NZ_JRLY01000007.1"/>
</dbReference>
<proteinExistence type="predicted"/>
<feature type="domain" description="GyrI-like small molecule binding" evidence="2">
    <location>
        <begin position="206"/>
        <end position="336"/>
    </location>
</feature>
<dbReference type="Gene3D" id="3.20.80.10">
    <property type="entry name" value="Regulatory factor, effector binding domain"/>
    <property type="match status" value="1"/>
</dbReference>
<dbReference type="Proteomes" id="UP000030111">
    <property type="component" value="Unassembled WGS sequence"/>
</dbReference>
<reference evidence="3 4" key="1">
    <citation type="submission" date="2013-09" db="EMBL/GenBank/DDBJ databases">
        <authorList>
            <person name="Zeng Z."/>
            <person name="Chen C."/>
        </authorList>
    </citation>
    <scope>NUCLEOTIDE SEQUENCE [LARGE SCALE GENOMIC DNA]</scope>
    <source>
        <strain evidence="3 4">WB 4.1-42</strain>
    </source>
</reference>
<dbReference type="InterPro" id="IPR011256">
    <property type="entry name" value="Reg_factor_effector_dom_sf"/>
</dbReference>
<feature type="compositionally biased region" description="Low complexity" evidence="1">
    <location>
        <begin position="390"/>
        <end position="454"/>
    </location>
</feature>
<comment type="caution">
    <text evidence="3">The sequence shown here is derived from an EMBL/GenBank/DDBJ whole genome shotgun (WGS) entry which is preliminary data.</text>
</comment>
<organism evidence="3 4">
    <name type="scientific">Flavobacterium subsaxonicum WB 4.1-42 = DSM 21790</name>
    <dbReference type="NCBI Taxonomy" id="1121898"/>
    <lineage>
        <taxon>Bacteria</taxon>
        <taxon>Pseudomonadati</taxon>
        <taxon>Bacteroidota</taxon>
        <taxon>Flavobacteriia</taxon>
        <taxon>Flavobacteriales</taxon>
        <taxon>Flavobacteriaceae</taxon>
        <taxon>Flavobacterium</taxon>
    </lineage>
</organism>
<feature type="region of interest" description="Disordered" evidence="1">
    <location>
        <begin position="358"/>
        <end position="463"/>
    </location>
</feature>
<accession>A0A0A2MXU3</accession>
<dbReference type="AlphaFoldDB" id="A0A0A2MXU3"/>
<evidence type="ECO:0000256" key="1">
    <source>
        <dbReference type="SAM" id="MobiDB-lite"/>
    </source>
</evidence>
<dbReference type="eggNOG" id="COG4978">
    <property type="taxonomic scope" value="Bacteria"/>
</dbReference>
<dbReference type="OrthoDB" id="9807923at2"/>